<dbReference type="Pfam" id="PF16859">
    <property type="entry name" value="TetR_C_11"/>
    <property type="match status" value="1"/>
</dbReference>
<reference evidence="6 7" key="1">
    <citation type="submission" date="2021-07" db="EMBL/GenBank/DDBJ databases">
        <title>Whole Genome Sequence of Nocardia Iowensis.</title>
        <authorList>
            <person name="Lamm A."/>
            <person name="Collins-Fairclough A.M."/>
            <person name="Bunk B."/>
            <person name="Sproer C."/>
        </authorList>
    </citation>
    <scope>NUCLEOTIDE SEQUENCE [LARGE SCALE GENOMIC DNA]</scope>
    <source>
        <strain evidence="6 7">NRRL 5646</strain>
    </source>
</reference>
<gene>
    <name evidence="6" type="ORF">KV110_18560</name>
</gene>
<dbReference type="InterPro" id="IPR050109">
    <property type="entry name" value="HTH-type_TetR-like_transc_reg"/>
</dbReference>
<proteinExistence type="predicted"/>
<keyword evidence="1" id="KW-0805">Transcription regulation</keyword>
<dbReference type="PANTHER" id="PTHR30055:SF148">
    <property type="entry name" value="TETR-FAMILY TRANSCRIPTIONAL REGULATOR"/>
    <property type="match status" value="1"/>
</dbReference>
<evidence type="ECO:0000256" key="2">
    <source>
        <dbReference type="ARBA" id="ARBA00023125"/>
    </source>
</evidence>
<keyword evidence="2 4" id="KW-0238">DNA-binding</keyword>
<feature type="domain" description="HTH tetR-type" evidence="5">
    <location>
        <begin position="5"/>
        <end position="65"/>
    </location>
</feature>
<evidence type="ECO:0000313" key="7">
    <source>
        <dbReference type="Proteomes" id="UP000694257"/>
    </source>
</evidence>
<dbReference type="RefSeq" id="WP_218477570.1">
    <property type="nucleotide sequence ID" value="NZ_BAABJN010000007.1"/>
</dbReference>
<organism evidence="6 7">
    <name type="scientific">Nocardia iowensis</name>
    <dbReference type="NCBI Taxonomy" id="204891"/>
    <lineage>
        <taxon>Bacteria</taxon>
        <taxon>Bacillati</taxon>
        <taxon>Actinomycetota</taxon>
        <taxon>Actinomycetes</taxon>
        <taxon>Mycobacteriales</taxon>
        <taxon>Nocardiaceae</taxon>
        <taxon>Nocardia</taxon>
    </lineage>
</organism>
<accession>A0ABX8RYX0</accession>
<evidence type="ECO:0000256" key="4">
    <source>
        <dbReference type="PROSITE-ProRule" id="PRU00335"/>
    </source>
</evidence>
<keyword evidence="3" id="KW-0804">Transcription</keyword>
<evidence type="ECO:0000313" key="6">
    <source>
        <dbReference type="EMBL" id="QXN94869.1"/>
    </source>
</evidence>
<protein>
    <submittedName>
        <fullName evidence="6">TetR/AcrR family transcriptional regulator</fullName>
    </submittedName>
</protein>
<dbReference type="InterPro" id="IPR001647">
    <property type="entry name" value="HTH_TetR"/>
</dbReference>
<dbReference type="Pfam" id="PF00440">
    <property type="entry name" value="TetR_N"/>
    <property type="match status" value="1"/>
</dbReference>
<dbReference type="EMBL" id="CP078145">
    <property type="protein sequence ID" value="QXN94869.1"/>
    <property type="molecule type" value="Genomic_DNA"/>
</dbReference>
<evidence type="ECO:0000259" key="5">
    <source>
        <dbReference type="PROSITE" id="PS50977"/>
    </source>
</evidence>
<dbReference type="PROSITE" id="PS50977">
    <property type="entry name" value="HTH_TETR_2"/>
    <property type="match status" value="1"/>
</dbReference>
<sequence length="195" mass="21105">MVRGAEREQAILAATMQLLGEIGYAAMTMDAVAARAQASKATIYRRWPGKPALVKAAMDANDAAYVAAIPDTGTVRGDLLAALTALCEQVDDRYVTMLTGLMHAMRVDPELGDALRSHVANEDLGPFATIVDRAVARGELPDDTATELAHQVSEGQIMRRMFLGEPLDQRFLAELVDELLIPILTRTFPEKAGAR</sequence>
<keyword evidence="7" id="KW-1185">Reference proteome</keyword>
<dbReference type="Proteomes" id="UP000694257">
    <property type="component" value="Chromosome"/>
</dbReference>
<feature type="DNA-binding region" description="H-T-H motif" evidence="4">
    <location>
        <begin position="28"/>
        <end position="47"/>
    </location>
</feature>
<name>A0ABX8RYX0_NOCIO</name>
<dbReference type="PANTHER" id="PTHR30055">
    <property type="entry name" value="HTH-TYPE TRANSCRIPTIONAL REGULATOR RUTR"/>
    <property type="match status" value="1"/>
</dbReference>
<evidence type="ECO:0000256" key="3">
    <source>
        <dbReference type="ARBA" id="ARBA00023163"/>
    </source>
</evidence>
<dbReference type="PROSITE" id="PS01081">
    <property type="entry name" value="HTH_TETR_1"/>
    <property type="match status" value="1"/>
</dbReference>
<evidence type="ECO:0000256" key="1">
    <source>
        <dbReference type="ARBA" id="ARBA00023015"/>
    </source>
</evidence>
<dbReference type="InterPro" id="IPR011075">
    <property type="entry name" value="TetR_C"/>
</dbReference>
<dbReference type="InterPro" id="IPR023772">
    <property type="entry name" value="DNA-bd_HTH_TetR-type_CS"/>
</dbReference>